<protein>
    <recommendedName>
        <fullName evidence="7">Xylan alpha-1,2-glucuronidase</fullName>
        <ecNumber evidence="7">3.2.1.131</ecNumber>
    </recommendedName>
</protein>
<evidence type="ECO:0000256" key="8">
    <source>
        <dbReference type="SAM" id="SignalP"/>
    </source>
</evidence>
<keyword evidence="13" id="KW-1185">Reference proteome</keyword>
<dbReference type="Pfam" id="PF07488">
    <property type="entry name" value="Glyco_hydro_67M"/>
    <property type="match status" value="1"/>
</dbReference>
<dbReference type="PANTHER" id="PTHR39207">
    <property type="entry name" value="ALPHA-GLUCURONIDASE A"/>
    <property type="match status" value="1"/>
</dbReference>
<comment type="caution">
    <text evidence="12">The sequence shown here is derived from an EMBL/GenBank/DDBJ whole genome shotgun (WGS) entry which is preliminary data.</text>
</comment>
<feature type="domain" description="Glycosyl hydrolase family 67 C-terminal" evidence="10">
    <location>
        <begin position="508"/>
        <end position="729"/>
    </location>
</feature>
<comment type="similarity">
    <text evidence="1 7">Belongs to the glycosyl hydrolase 67 family.</text>
</comment>
<dbReference type="Proteomes" id="UP001147700">
    <property type="component" value="Unassembled WGS sequence"/>
</dbReference>
<proteinExistence type="inferred from homology"/>
<evidence type="ECO:0000259" key="9">
    <source>
        <dbReference type="Pfam" id="PF03648"/>
    </source>
</evidence>
<evidence type="ECO:0000259" key="10">
    <source>
        <dbReference type="Pfam" id="PF07477"/>
    </source>
</evidence>
<dbReference type="Gene3D" id="2.60.120.200">
    <property type="match status" value="1"/>
</dbReference>
<keyword evidence="3 7" id="KW-0378">Hydrolase</keyword>
<accession>A0ABT4RVN5</accession>
<dbReference type="PANTHER" id="PTHR39207:SF1">
    <property type="entry name" value="ALPHA-GLUCURONIDASE A"/>
    <property type="match status" value="1"/>
</dbReference>
<dbReference type="Pfam" id="PF03648">
    <property type="entry name" value="Glyco_hydro_67N"/>
    <property type="match status" value="1"/>
</dbReference>
<evidence type="ECO:0000256" key="1">
    <source>
        <dbReference type="ARBA" id="ARBA00008833"/>
    </source>
</evidence>
<evidence type="ECO:0000256" key="6">
    <source>
        <dbReference type="ARBA" id="ARBA00023326"/>
    </source>
</evidence>
<evidence type="ECO:0000256" key="7">
    <source>
        <dbReference type="RuleBase" id="RU361198"/>
    </source>
</evidence>
<reference evidence="12" key="1">
    <citation type="submission" date="2022-10" db="EMBL/GenBank/DDBJ databases">
        <title>The WGS of Solirubrobacter sp. CPCC 204708.</title>
        <authorList>
            <person name="Jiang Z."/>
        </authorList>
    </citation>
    <scope>NUCLEOTIDE SEQUENCE</scope>
    <source>
        <strain evidence="12">CPCC 204708</strain>
    </source>
</reference>
<dbReference type="Pfam" id="PF07477">
    <property type="entry name" value="Glyco_hydro_67C"/>
    <property type="match status" value="1"/>
</dbReference>
<keyword evidence="6 7" id="KW-0624">Polysaccharide degradation</keyword>
<evidence type="ECO:0000256" key="3">
    <source>
        <dbReference type="ARBA" id="ARBA00022801"/>
    </source>
</evidence>
<evidence type="ECO:0000313" key="12">
    <source>
        <dbReference type="EMBL" id="MDA0142315.1"/>
    </source>
</evidence>
<dbReference type="InterPro" id="IPR005154">
    <property type="entry name" value="Glyco_hydro_67_aGlcAse_N"/>
</dbReference>
<gene>
    <name evidence="12" type="ORF">OJ962_32830</name>
</gene>
<keyword evidence="8" id="KW-0732">Signal</keyword>
<dbReference type="InterPro" id="IPR013320">
    <property type="entry name" value="ConA-like_dom_sf"/>
</dbReference>
<dbReference type="EC" id="3.2.1.131" evidence="7"/>
<dbReference type="Gene3D" id="3.90.1330.10">
    <property type="entry name" value="Alpha-glucuronidase, C-terminal domain"/>
    <property type="match status" value="1"/>
</dbReference>
<evidence type="ECO:0000313" key="13">
    <source>
        <dbReference type="Proteomes" id="UP001147700"/>
    </source>
</evidence>
<keyword evidence="4 7" id="KW-0119">Carbohydrate metabolism</keyword>
<dbReference type="InterPro" id="IPR017853">
    <property type="entry name" value="GH"/>
</dbReference>
<dbReference type="EMBL" id="JAPCID010000082">
    <property type="protein sequence ID" value="MDA0142315.1"/>
    <property type="molecule type" value="Genomic_DNA"/>
</dbReference>
<dbReference type="SUPFAM" id="SSF51445">
    <property type="entry name" value="(Trans)glycosidases"/>
    <property type="match status" value="1"/>
</dbReference>
<feature type="domain" description="Glycosyl hydrolase family 67 catalytic" evidence="11">
    <location>
        <begin position="168"/>
        <end position="506"/>
    </location>
</feature>
<evidence type="ECO:0000256" key="4">
    <source>
        <dbReference type="ARBA" id="ARBA00023277"/>
    </source>
</evidence>
<organism evidence="12 13">
    <name type="scientific">Solirubrobacter deserti</name>
    <dbReference type="NCBI Taxonomy" id="2282478"/>
    <lineage>
        <taxon>Bacteria</taxon>
        <taxon>Bacillati</taxon>
        <taxon>Actinomycetota</taxon>
        <taxon>Thermoleophilia</taxon>
        <taxon>Solirubrobacterales</taxon>
        <taxon>Solirubrobacteraceae</taxon>
        <taxon>Solirubrobacter</taxon>
    </lineage>
</organism>
<dbReference type="Gene3D" id="3.30.379.10">
    <property type="entry name" value="Chitobiase/beta-hexosaminidase domain 2-like"/>
    <property type="match status" value="1"/>
</dbReference>
<keyword evidence="5 7" id="KW-0326">Glycosidase</keyword>
<dbReference type="InterPro" id="IPR011100">
    <property type="entry name" value="Glyco_hydro_67_cat"/>
</dbReference>
<sequence>MRVLMVLLLLLLAAPASAVAQEDTYNGSQLWLRYTPVPDAERYRATVSNIVVENASANPVYRHTANLSTEAGGSEKLVRSSLEAAREELTRGLSGLLGTSIPAVETASEGSVVVGTRESSPLVAAAIPASDLLASEGYVIRSVGSRTIIAGRTELGALYGTFAFLRLIQTAQPIATLNVTSAPKIKHRHLNYWDTERLYAGNNANGTGGLNGENGALFNFAATGASAARNLPVILDRYLVFARAVASLGINGITINNVNANNAYLTNAYIAQEAALADALRPYGVRLALSVRYDAPTDNRFAPDTLTNAQLEPEGAAFRSWWTRKATQLKASIPDFLGFTVKANSEGQPGPQDFGDDHGDGANGIGAAVADLGMKVFWRTFVYNADVDNDRLKRPLLEFGPIDDERRFASNVFLQTKNGPLDFQAREPVHPMFGRMENTNQAMELQITQEYTGQNRMLTYLGPMWEEVLKTDTGGAGLVGAVVDGTSQGHADSALVGVANVGNHENMTGHHFGQANLYAFGRLAWDWTTDSETMAREWVRMTWSQDPAVVDTIVAMMMGSWEAHVSHHTPLGVAHQFTNDVHYGPNPGQWFQRDDWSPVYYNKADSAGLGFDRSPTGSNFVAQYLPGLREKYSSIETTPENLLMWFHHVPWDRRMASGRIFWDELVYRYQMGVQYVTWMRETWETLQPVIGARRWAEVRAKLAQHEADAITWRDANVNYFREHSGRPMPVDGAPLSLAVTVGGVERRGFDLSASSYTVPGPITAVRPLDSGARAELVSQSATQAVVKVTKTDFFGPLVKNYVFDIVPDTSLRSLRVNRRALTLKPGVLSYNALIEPGAWPAPVIDAVATDPAATVSVDGTRVTVTNGGASSVYVVNVNRAIRGGAWSVVRPDDARRRVRDDGAVVITSQAGDLQGATNTARNLVLQDVNGDWVMQSKVVFSRALAANNEQGGIVAYADDQNYVKLAWEMSSVTQPINKLRVVFLREQNGTAQTFQVTGADAQRIVGAGGAIWLRVAKSGSTYKAYYSSDGAIWKYFATTSLNVEPARAGLLAFNRAGTSTDLDVAFEGFQVESVGEVVPTLIAEAPATVGGTVPATLALTVGSASFPAFVPGVAGEYTATTTATVTSSAGDAALSVSGGHLVNGAFSLAQPLGVSLSRAAWSAPTSREEVGVTFTQAIGASEPLRTGTYSRAVTFTLSTTAP</sequence>
<evidence type="ECO:0000256" key="2">
    <source>
        <dbReference type="ARBA" id="ARBA00022651"/>
    </source>
</evidence>
<evidence type="ECO:0000259" key="11">
    <source>
        <dbReference type="Pfam" id="PF07488"/>
    </source>
</evidence>
<feature type="domain" description="Alpha glucuronidase N-terminal" evidence="9">
    <location>
        <begin position="30"/>
        <end position="163"/>
    </location>
</feature>
<feature type="chain" id="PRO_5045996990" description="Xylan alpha-1,2-glucuronidase" evidence="8">
    <location>
        <begin position="21"/>
        <end position="1202"/>
    </location>
</feature>
<dbReference type="InterPro" id="IPR011099">
    <property type="entry name" value="Glyco_hydro_67_C"/>
</dbReference>
<evidence type="ECO:0000256" key="5">
    <source>
        <dbReference type="ARBA" id="ARBA00023295"/>
    </source>
</evidence>
<comment type="subunit">
    <text evidence="7">Homodimer.</text>
</comment>
<comment type="catalytic activity">
    <reaction evidence="7">
        <text>Hydrolysis of (1-&gt;2)-alpha-D-(4-O-methyl)glucuronosyl links in the main chain of hardwood xylans.</text>
        <dbReference type="EC" id="3.2.1.131"/>
    </reaction>
</comment>
<dbReference type="SUPFAM" id="SSF49899">
    <property type="entry name" value="Concanavalin A-like lectins/glucanases"/>
    <property type="match status" value="1"/>
</dbReference>
<name>A0ABT4RVN5_9ACTN</name>
<keyword evidence="2 7" id="KW-0858">Xylan degradation</keyword>
<dbReference type="InterPro" id="IPR029018">
    <property type="entry name" value="Hex-like_dom2"/>
</dbReference>
<feature type="signal peptide" evidence="8">
    <location>
        <begin position="1"/>
        <end position="20"/>
    </location>
</feature>
<dbReference type="SUPFAM" id="SSF55545">
    <property type="entry name" value="beta-N-acetylhexosaminidase-like domain"/>
    <property type="match status" value="1"/>
</dbReference>
<dbReference type="InterPro" id="IPR037054">
    <property type="entry name" value="A-glucoronidase_C_sf"/>
</dbReference>
<dbReference type="Gene3D" id="3.20.20.80">
    <property type="entry name" value="Glycosidases"/>
    <property type="match status" value="1"/>
</dbReference>